<accession>A0A1Z2L405</accession>
<gene>
    <name evidence="1" type="ORF">SMD11_3380</name>
</gene>
<evidence type="ECO:0000313" key="2">
    <source>
        <dbReference type="Proteomes" id="UP000195755"/>
    </source>
</evidence>
<dbReference type="EMBL" id="CP021744">
    <property type="protein sequence ID" value="ARZ69016.1"/>
    <property type="molecule type" value="Genomic_DNA"/>
</dbReference>
<dbReference type="AlphaFoldDB" id="A0A1Z2L405"/>
<reference evidence="1 2" key="1">
    <citation type="submission" date="2017-06" db="EMBL/GenBank/DDBJ databases">
        <title>Streptomyces albireticuli Genome sequencing and assembly.</title>
        <authorList>
            <person name="Wang Y."/>
            <person name="Du B."/>
            <person name="Ding Y."/>
            <person name="Liu H."/>
            <person name="Hou Q."/>
            <person name="Liu K."/>
            <person name="Yao L."/>
            <person name="Wang C."/>
        </authorList>
    </citation>
    <scope>NUCLEOTIDE SEQUENCE [LARGE SCALE GENOMIC DNA]</scope>
    <source>
        <strain evidence="1 2">MDJK11</strain>
    </source>
</reference>
<dbReference type="KEGG" id="salj:SMD11_3380"/>
<proteinExistence type="predicted"/>
<evidence type="ECO:0000313" key="1">
    <source>
        <dbReference type="EMBL" id="ARZ69016.1"/>
    </source>
</evidence>
<organism evidence="1 2">
    <name type="scientific">Streptomyces albireticuli</name>
    <dbReference type="NCBI Taxonomy" id="1940"/>
    <lineage>
        <taxon>Bacteria</taxon>
        <taxon>Bacillati</taxon>
        <taxon>Actinomycetota</taxon>
        <taxon>Actinomycetes</taxon>
        <taxon>Kitasatosporales</taxon>
        <taxon>Streptomycetaceae</taxon>
        <taxon>Streptomyces</taxon>
    </lineage>
</organism>
<dbReference type="Proteomes" id="UP000195755">
    <property type="component" value="Chromosome"/>
</dbReference>
<protein>
    <submittedName>
        <fullName evidence="1">Uncharacterized protein</fullName>
    </submittedName>
</protein>
<sequence>MGASKGMRRGDKVQVRGEVREVKAARRKEGRTEDLVIVFKSGPTLRVRAEDVSAGRRGGWRVR</sequence>
<name>A0A1Z2L405_9ACTN</name>